<evidence type="ECO:0000259" key="2">
    <source>
        <dbReference type="Pfam" id="PF01557"/>
    </source>
</evidence>
<organism evidence="3 4">
    <name type="scientific">Alloalcanivorax marinus</name>
    <dbReference type="NCBI Taxonomy" id="1177169"/>
    <lineage>
        <taxon>Bacteria</taxon>
        <taxon>Pseudomonadati</taxon>
        <taxon>Pseudomonadota</taxon>
        <taxon>Gammaproteobacteria</taxon>
        <taxon>Oceanospirillales</taxon>
        <taxon>Alcanivoracaceae</taxon>
        <taxon>Alloalcanivorax</taxon>
    </lineage>
</organism>
<name>A0A9Q3UMG6_9GAMM</name>
<evidence type="ECO:0000313" key="4">
    <source>
        <dbReference type="Proteomes" id="UP001108027"/>
    </source>
</evidence>
<evidence type="ECO:0000313" key="3">
    <source>
        <dbReference type="EMBL" id="MCC4309130.1"/>
    </source>
</evidence>
<dbReference type="GO" id="GO:0016787">
    <property type="term" value="F:hydrolase activity"/>
    <property type="evidence" value="ECO:0007669"/>
    <property type="project" value="UniProtKB-KW"/>
</dbReference>
<proteinExistence type="predicted"/>
<dbReference type="EMBL" id="JAJGNA010000012">
    <property type="protein sequence ID" value="MCC4309130.1"/>
    <property type="molecule type" value="Genomic_DNA"/>
</dbReference>
<dbReference type="InterPro" id="IPR050772">
    <property type="entry name" value="Hydratase-Decarb/MhpD_sf"/>
</dbReference>
<keyword evidence="3" id="KW-0378">Hydrolase</keyword>
<dbReference type="InterPro" id="IPR036663">
    <property type="entry name" value="Fumarylacetoacetase_C_sf"/>
</dbReference>
<comment type="caution">
    <text evidence="3">The sequence shown here is derived from an EMBL/GenBank/DDBJ whole genome shotgun (WGS) entry which is preliminary data.</text>
</comment>
<keyword evidence="4" id="KW-1185">Reference proteome</keyword>
<dbReference type="AlphaFoldDB" id="A0A9Q3UMG6"/>
<sequence>MSETDIQTLAERVDDAARQARAIDQFATGSLTVEDAYAVQAASVARRVQRGEAPIGIKLGFTSRAKMVQMGVEDLIWGRLTDAMLVEEGGEIDLSAYVHPRVEPELAFLIDKPLAGRVTLPQAQAAIGAVAPAMEIIDSRYRDFKFDLPSVIADNASSSGLVIGAWRRADLDIANLGMVMSLDGEVRQVGSSAAILGHPLRALVAAARLVAEAGMSLRPGDVVLAGAATAAEALRPGQHVDLRVQYLGGAEFHVAGPGGAS</sequence>
<dbReference type="SUPFAM" id="SSF56529">
    <property type="entry name" value="FAH"/>
    <property type="match status" value="1"/>
</dbReference>
<dbReference type="Proteomes" id="UP001108027">
    <property type="component" value="Unassembled WGS sequence"/>
</dbReference>
<gene>
    <name evidence="3" type="ORF">LL252_11160</name>
</gene>
<reference evidence="3" key="1">
    <citation type="submission" date="2021-10" db="EMBL/GenBank/DDBJ databases">
        <title>The diversity and Nitrogen Metabolism of Culturable Nitrate-Utilizing Bacteria Within the Oxygen Minimum Zone of the Changjiang (Yangtze River)Estuary.</title>
        <authorList>
            <person name="Zhang D."/>
            <person name="Zheng J."/>
            <person name="Liu S."/>
            <person name="He W."/>
        </authorList>
    </citation>
    <scope>NUCLEOTIDE SEQUENCE</scope>
    <source>
        <strain evidence="3">FXH-223</strain>
    </source>
</reference>
<keyword evidence="1" id="KW-0456">Lyase</keyword>
<protein>
    <submittedName>
        <fullName evidence="3">Fumarylacetoacetate hydrolase family protein</fullName>
    </submittedName>
</protein>
<dbReference type="RefSeq" id="WP_228234068.1">
    <property type="nucleotide sequence ID" value="NZ_ARXL01000033.1"/>
</dbReference>
<accession>A0A9Q3UMG6</accession>
<dbReference type="GO" id="GO:0008684">
    <property type="term" value="F:2-oxopent-4-enoate hydratase activity"/>
    <property type="evidence" value="ECO:0007669"/>
    <property type="project" value="TreeGrafter"/>
</dbReference>
<dbReference type="GO" id="GO:0005737">
    <property type="term" value="C:cytoplasm"/>
    <property type="evidence" value="ECO:0007669"/>
    <property type="project" value="TreeGrafter"/>
</dbReference>
<dbReference type="Gene3D" id="3.90.850.10">
    <property type="entry name" value="Fumarylacetoacetase-like, C-terminal domain"/>
    <property type="match status" value="1"/>
</dbReference>
<evidence type="ECO:0000256" key="1">
    <source>
        <dbReference type="ARBA" id="ARBA00023239"/>
    </source>
</evidence>
<dbReference type="PANTHER" id="PTHR30143:SF0">
    <property type="entry name" value="2-KETO-4-PENTENOATE HYDRATASE"/>
    <property type="match status" value="1"/>
</dbReference>
<feature type="domain" description="Fumarylacetoacetase-like C-terminal" evidence="2">
    <location>
        <begin position="85"/>
        <end position="254"/>
    </location>
</feature>
<dbReference type="InterPro" id="IPR011234">
    <property type="entry name" value="Fumarylacetoacetase-like_C"/>
</dbReference>
<dbReference type="PANTHER" id="PTHR30143">
    <property type="entry name" value="ACID HYDRATASE"/>
    <property type="match status" value="1"/>
</dbReference>
<dbReference type="Pfam" id="PF01557">
    <property type="entry name" value="FAA_hydrolase"/>
    <property type="match status" value="1"/>
</dbReference>